<evidence type="ECO:0000313" key="2">
    <source>
        <dbReference type="Proteomes" id="UP000254794"/>
    </source>
</evidence>
<sequence>MSTDIDIRKSLALIATSMNAKFYLNDRFMSLDEVFSDTGLLPAIARRADQLCSLCLGYGLGATFDEAENALLGTRVVFDEVTPNSLRLLCMTDVLNELIQGGPSRDYTPLDELMYD</sequence>
<dbReference type="Proteomes" id="UP000254794">
    <property type="component" value="Unassembled WGS sequence"/>
</dbReference>
<proteinExistence type="predicted"/>
<dbReference type="AlphaFoldDB" id="A0A378JHG8"/>
<name>A0A378JHG8_9GAMM</name>
<evidence type="ECO:0000313" key="1">
    <source>
        <dbReference type="EMBL" id="STX50625.1"/>
    </source>
</evidence>
<dbReference type="OrthoDB" id="5640644at2"/>
<reference evidence="1 2" key="1">
    <citation type="submission" date="2018-06" db="EMBL/GenBank/DDBJ databases">
        <authorList>
            <consortium name="Pathogen Informatics"/>
            <person name="Doyle S."/>
        </authorList>
    </citation>
    <scope>NUCLEOTIDE SEQUENCE [LARGE SCALE GENOMIC DNA]</scope>
    <source>
        <strain evidence="1 2">NCTC13316</strain>
    </source>
</reference>
<protein>
    <submittedName>
        <fullName evidence="1">Protein IcmS</fullName>
    </submittedName>
</protein>
<organism evidence="1 2">
    <name type="scientific">Legionella busanensis</name>
    <dbReference type="NCBI Taxonomy" id="190655"/>
    <lineage>
        <taxon>Bacteria</taxon>
        <taxon>Pseudomonadati</taxon>
        <taxon>Pseudomonadota</taxon>
        <taxon>Gammaproteobacteria</taxon>
        <taxon>Legionellales</taxon>
        <taxon>Legionellaceae</taxon>
        <taxon>Legionella</taxon>
    </lineage>
</organism>
<accession>A0A378JHG8</accession>
<dbReference type="RefSeq" id="WP_115330330.1">
    <property type="nucleotide sequence ID" value="NZ_CAAAHP010000004.1"/>
</dbReference>
<gene>
    <name evidence="1" type="ORF">NCTC13316_00708</name>
</gene>
<dbReference type="InterPro" id="IPR022250">
    <property type="entry name" value="T4bSS_IcmS"/>
</dbReference>
<keyword evidence="2" id="KW-1185">Reference proteome</keyword>
<dbReference type="Pfam" id="PF12608">
    <property type="entry name" value="T4bSS_IcmS"/>
    <property type="match status" value="1"/>
</dbReference>
<dbReference type="EMBL" id="UGOD01000001">
    <property type="protein sequence ID" value="STX50625.1"/>
    <property type="molecule type" value="Genomic_DNA"/>
</dbReference>